<reference evidence="7" key="1">
    <citation type="submission" date="2020-08" db="EMBL/GenBank/DDBJ databases">
        <title>Whole genome shotgun sequence of Actinocatenispora sera NBRC 101916.</title>
        <authorList>
            <person name="Komaki H."/>
            <person name="Tamura T."/>
        </authorList>
    </citation>
    <scope>NUCLEOTIDE SEQUENCE</scope>
    <source>
        <strain evidence="7">NBRC 101916</strain>
    </source>
</reference>
<dbReference type="SMART" id="SM00849">
    <property type="entry name" value="Lactamase_B"/>
    <property type="match status" value="1"/>
</dbReference>
<dbReference type="Proteomes" id="UP000680750">
    <property type="component" value="Chromosome"/>
</dbReference>
<keyword evidence="4" id="KW-0862">Zinc</keyword>
<evidence type="ECO:0000259" key="6">
    <source>
        <dbReference type="SMART" id="SM00849"/>
    </source>
</evidence>
<dbReference type="EMBL" id="AP023354">
    <property type="protein sequence ID" value="BCJ28410.1"/>
    <property type="molecule type" value="Genomic_DNA"/>
</dbReference>
<evidence type="ECO:0000256" key="5">
    <source>
        <dbReference type="SAM" id="MobiDB-lite"/>
    </source>
</evidence>
<evidence type="ECO:0000256" key="3">
    <source>
        <dbReference type="ARBA" id="ARBA00022801"/>
    </source>
</evidence>
<proteinExistence type="inferred from homology"/>
<gene>
    <name evidence="7" type="ORF">Asera_25180</name>
</gene>
<dbReference type="Pfam" id="PF00753">
    <property type="entry name" value="Lactamase_B"/>
    <property type="match status" value="1"/>
</dbReference>
<dbReference type="InterPro" id="IPR051013">
    <property type="entry name" value="MBL_superfamily_lactonases"/>
</dbReference>
<evidence type="ECO:0000313" key="8">
    <source>
        <dbReference type="Proteomes" id="UP000680750"/>
    </source>
</evidence>
<dbReference type="SUPFAM" id="SSF56281">
    <property type="entry name" value="Metallo-hydrolase/oxidoreductase"/>
    <property type="match status" value="1"/>
</dbReference>
<comment type="similarity">
    <text evidence="1">Belongs to the metallo-beta-lactamase superfamily.</text>
</comment>
<evidence type="ECO:0000256" key="1">
    <source>
        <dbReference type="ARBA" id="ARBA00007749"/>
    </source>
</evidence>
<dbReference type="InterPro" id="IPR001279">
    <property type="entry name" value="Metallo-B-lactamas"/>
</dbReference>
<dbReference type="GO" id="GO:0046872">
    <property type="term" value="F:metal ion binding"/>
    <property type="evidence" value="ECO:0007669"/>
    <property type="project" value="UniProtKB-KW"/>
</dbReference>
<feature type="domain" description="Metallo-beta-lactamase" evidence="6">
    <location>
        <begin position="48"/>
        <end position="271"/>
    </location>
</feature>
<dbReference type="Gene3D" id="3.60.15.10">
    <property type="entry name" value="Ribonuclease Z/Hydroxyacylglutathione hydrolase-like"/>
    <property type="match status" value="2"/>
</dbReference>
<keyword evidence="8" id="KW-1185">Reference proteome</keyword>
<dbReference type="KEGG" id="aser:Asera_25180"/>
<feature type="region of interest" description="Disordered" evidence="5">
    <location>
        <begin position="117"/>
        <end position="148"/>
    </location>
</feature>
<evidence type="ECO:0000256" key="2">
    <source>
        <dbReference type="ARBA" id="ARBA00022723"/>
    </source>
</evidence>
<accession>A0A810KYU9</accession>
<evidence type="ECO:0000256" key="4">
    <source>
        <dbReference type="ARBA" id="ARBA00022833"/>
    </source>
</evidence>
<dbReference type="RefSeq" id="WP_051802106.1">
    <property type="nucleotide sequence ID" value="NZ_AP023354.1"/>
</dbReference>
<dbReference type="PANTHER" id="PTHR42978">
    <property type="entry name" value="QUORUM-QUENCHING LACTONASE YTNP-RELATED-RELATED"/>
    <property type="match status" value="1"/>
</dbReference>
<name>A0A810KYU9_9ACTN</name>
<dbReference type="GO" id="GO:0016787">
    <property type="term" value="F:hydrolase activity"/>
    <property type="evidence" value="ECO:0007669"/>
    <property type="project" value="UniProtKB-KW"/>
</dbReference>
<protein>
    <submittedName>
        <fullName evidence="7">MBL fold metallo-hydrolase</fullName>
    </submittedName>
</protein>
<keyword evidence="2" id="KW-0479">Metal-binding</keyword>
<sequence length="306" mass="31612">MDVTMLCDAVAMFPEPVEEALPGWAGRHRDWAAGSAPGNAAAAGWVLHVHCFLLTDEGRATLVDTGVGPAGAPGADWLGTAGRLPALLAEAGVTPAEIDTVVLTHVHLDHAGWNIAPAAPPVQTATPARTGGDVGDHRDAGTGGSGAAGGPLFARAEYVVQRAELDHVAGTGTYARLVAPVLAAGQLRVVDGETTMPGGYRLLPTPGHTPGHQSVLTDGAVLAGDVLVHPAQARWPELPYRYETGPGAAVDSRRRLLRYAAEHGVPLAPAHLRDPLDVGADLTPTAHRPVALPATARCPLRRLSPR</sequence>
<dbReference type="AlphaFoldDB" id="A0A810KYU9"/>
<organism evidence="7 8">
    <name type="scientific">Actinocatenispora sera</name>
    <dbReference type="NCBI Taxonomy" id="390989"/>
    <lineage>
        <taxon>Bacteria</taxon>
        <taxon>Bacillati</taxon>
        <taxon>Actinomycetota</taxon>
        <taxon>Actinomycetes</taxon>
        <taxon>Micromonosporales</taxon>
        <taxon>Micromonosporaceae</taxon>
        <taxon>Actinocatenispora</taxon>
    </lineage>
</organism>
<dbReference type="InterPro" id="IPR036866">
    <property type="entry name" value="RibonucZ/Hydroxyglut_hydro"/>
</dbReference>
<keyword evidence="3" id="KW-0378">Hydrolase</keyword>
<feature type="compositionally biased region" description="Low complexity" evidence="5">
    <location>
        <begin position="121"/>
        <end position="130"/>
    </location>
</feature>
<evidence type="ECO:0000313" key="7">
    <source>
        <dbReference type="EMBL" id="BCJ28410.1"/>
    </source>
</evidence>